<keyword evidence="5" id="KW-0732">Signal</keyword>
<dbReference type="SUPFAM" id="SSF49899">
    <property type="entry name" value="Concanavalin A-like lectins/glucanases"/>
    <property type="match status" value="1"/>
</dbReference>
<dbReference type="PANTHER" id="PTHR37456:SF6">
    <property type="entry name" value="COLLAGEN ALPHA-1(XXIII) CHAIN-LIKE ISOFORM X2"/>
    <property type="match status" value="1"/>
</dbReference>
<evidence type="ECO:0000256" key="1">
    <source>
        <dbReference type="ARBA" id="ARBA00004613"/>
    </source>
</evidence>
<evidence type="ECO:0000256" key="5">
    <source>
        <dbReference type="SAM" id="SignalP"/>
    </source>
</evidence>
<dbReference type="PROSITE" id="PS50234">
    <property type="entry name" value="VWFA"/>
    <property type="match status" value="1"/>
</dbReference>
<dbReference type="PRINTS" id="PR00453">
    <property type="entry name" value="VWFADOMAIN"/>
</dbReference>
<feature type="region of interest" description="Disordered" evidence="4">
    <location>
        <begin position="1093"/>
        <end position="1203"/>
    </location>
</feature>
<dbReference type="SMART" id="SM00327">
    <property type="entry name" value="VWA"/>
    <property type="match status" value="1"/>
</dbReference>
<organism evidence="7 8">
    <name type="scientific">Oikopleura dioica</name>
    <name type="common">Tunicate</name>
    <dbReference type="NCBI Taxonomy" id="34765"/>
    <lineage>
        <taxon>Eukaryota</taxon>
        <taxon>Metazoa</taxon>
        <taxon>Chordata</taxon>
        <taxon>Tunicata</taxon>
        <taxon>Appendicularia</taxon>
        <taxon>Copelata</taxon>
        <taxon>Oikopleuridae</taxon>
        <taxon>Oikopleura</taxon>
    </lineage>
</organism>
<feature type="compositionally biased region" description="Basic and acidic residues" evidence="4">
    <location>
        <begin position="813"/>
        <end position="825"/>
    </location>
</feature>
<comment type="subcellular location">
    <subcellularLocation>
        <location evidence="1">Secreted</location>
    </subcellularLocation>
</comment>
<dbReference type="SMART" id="SM00210">
    <property type="entry name" value="TSPN"/>
    <property type="match status" value="1"/>
</dbReference>
<dbReference type="InterPro" id="IPR013320">
    <property type="entry name" value="ConA-like_dom_sf"/>
</dbReference>
<evidence type="ECO:0000256" key="3">
    <source>
        <dbReference type="ARBA" id="ARBA00023119"/>
    </source>
</evidence>
<feature type="compositionally biased region" description="Pro residues" evidence="4">
    <location>
        <begin position="500"/>
        <end position="509"/>
    </location>
</feature>
<evidence type="ECO:0000256" key="2">
    <source>
        <dbReference type="ARBA" id="ARBA00022737"/>
    </source>
</evidence>
<gene>
    <name evidence="7" type="ORF">OKIOD_LOCUS1173</name>
</gene>
<evidence type="ECO:0000259" key="6">
    <source>
        <dbReference type="PROSITE" id="PS50234"/>
    </source>
</evidence>
<dbReference type="EMBL" id="OU015568">
    <property type="protein sequence ID" value="CAG5080493.1"/>
    <property type="molecule type" value="Genomic_DNA"/>
</dbReference>
<evidence type="ECO:0000313" key="7">
    <source>
        <dbReference type="EMBL" id="CAG5080493.1"/>
    </source>
</evidence>
<dbReference type="InterPro" id="IPR048287">
    <property type="entry name" value="TSPN-like_N"/>
</dbReference>
<dbReference type="SUPFAM" id="SSF53300">
    <property type="entry name" value="vWA-like"/>
    <property type="match status" value="1"/>
</dbReference>
<dbReference type="PANTHER" id="PTHR37456">
    <property type="entry name" value="SI:CH211-266K2.1"/>
    <property type="match status" value="1"/>
</dbReference>
<feature type="signal peptide" evidence="5">
    <location>
        <begin position="1"/>
        <end position="16"/>
    </location>
</feature>
<feature type="compositionally biased region" description="Basic and acidic residues" evidence="4">
    <location>
        <begin position="527"/>
        <end position="537"/>
    </location>
</feature>
<evidence type="ECO:0000313" key="8">
    <source>
        <dbReference type="Proteomes" id="UP001158576"/>
    </source>
</evidence>
<evidence type="ECO:0000256" key="4">
    <source>
        <dbReference type="SAM" id="MobiDB-lite"/>
    </source>
</evidence>
<keyword evidence="2" id="KW-0677">Repeat</keyword>
<feature type="compositionally biased region" description="Basic and acidic residues" evidence="4">
    <location>
        <begin position="571"/>
        <end position="584"/>
    </location>
</feature>
<feature type="domain" description="VWFA" evidence="6">
    <location>
        <begin position="49"/>
        <end position="226"/>
    </location>
</feature>
<dbReference type="Pfam" id="PF00092">
    <property type="entry name" value="VWA"/>
    <property type="match status" value="1"/>
</dbReference>
<dbReference type="InterPro" id="IPR002035">
    <property type="entry name" value="VWF_A"/>
</dbReference>
<feature type="compositionally biased region" description="Pro residues" evidence="4">
    <location>
        <begin position="682"/>
        <end position="691"/>
    </location>
</feature>
<dbReference type="Pfam" id="PF01391">
    <property type="entry name" value="Collagen"/>
    <property type="match status" value="4"/>
</dbReference>
<sequence length="1224" mass="127692">MKILLAFLAIFNSAAEKRSTRNRRNLVPILENQDGVAPNGSQCRRVKYDVVFNVDSSASVGDQDFEKVRQWIGKLVDTFDIEEDGGGTRVGVVIYSDAPRMEISLGNGLSKEDLIKAIHSLMYERGNTLTGESIRFASEVAFAETSGARGLSEGINRIMIVLTDGRAQDNVAGPSVIAQEDGIVVYAVGVGHAIKDELDEIASKPTHRHKFSVSDYSAIESIRSSLRRTICIHSICPNMSTDNILEKIGYLDEKSHLGFDLLQMFTKFADESTQRSLENLLGETSSPSNLLVNRKRTHEIFPKGLPDQYTIVFVYDISKVKRKSWVLVLEINDENGLTQMVIKVDFRNKLVTFGGLGLDGRETKAKFDLRKFKKLEPLFQPGRHKVLMSVNANSVSLYADCEHIGIRKMRQKDSNISLNGITHLSDETSHVTLDKINIFCDTEAALNSERFCCELPDNIDFCPLRTTTPSAPLPTSIPRNLYADQPPEDALQLCDCPAGPPGPAGPIGPPGFQGPEGLSITGPAGPKGEKGECEIIKLEPLVGAQGETGPKGQRGDPGLPGIPGSFGDAGRPGEDGDKGDKGARGDIGPVGPKGEDGLIGKPGIPGAVGPMGPAGENGKDGLPGQKGEPGDITEITGPIGPRGEDGPQGPRGLPGLPGPPGPPGQVVIQESQEEEKNCSCPAGPPGIPGLPGPEGDAGQKGSSGSEGPKGEPGVQGKQGDQGIQGEKGEPGALGLEGPQGIIGPEGNPGARGDKGEIGEKGNPGETGIKGQKGSPGLPGQVGAQGQSGPPGVRGDTGDKGDKGSVGVQGFDGKAGKDGQKGEPGVDGKSGNDGVPGLPGVSGPAGPRGPIGPKGERGDEGIQGPQGPFGPKGDKGVPGTQGQHGLPGPPGYQGLIGPQGDDGQKGEPGPIGPQGHPGATGPAGETGRTGAKGDEGPRGNPGSNGAQGRPGIQGQKGNNGMNGKPGEKGYKGHQGNPGKKGDKGDSGYTGPRGPMGPPGYAGRPATLDRVDIERQIQDLVDISLERELMVKVKEMVNSKMDEIIHRVLKRAIPEITYQLIENGGRHPYQSDEPGRSNRDTLADRNDELAWNPKMKDFFFGMPGPPGPPGEPGLPGMDGLQGRPGDPGPIGPMGKDGRKGDQGPPGRDGRDGRGRRGDRDLQAWIRRHGEYGPPGPVGPPGPPGPPGRNGADGRDGRAGDKGTCDSNYCYQIARDVAQSIHLQGYP</sequence>
<protein>
    <submittedName>
        <fullName evidence="7">Oidioi.mRNA.OKI2018_I69.PAR.g9615.t1.cds</fullName>
    </submittedName>
</protein>
<dbReference type="Proteomes" id="UP001158576">
    <property type="component" value="Chromosome PAR"/>
</dbReference>
<dbReference type="Gene3D" id="1.20.5.320">
    <property type="entry name" value="6-Phosphogluconate Dehydrogenase, domain 3"/>
    <property type="match status" value="1"/>
</dbReference>
<reference evidence="7 8" key="1">
    <citation type="submission" date="2021-04" db="EMBL/GenBank/DDBJ databases">
        <authorList>
            <person name="Bliznina A."/>
        </authorList>
    </citation>
    <scope>NUCLEOTIDE SEQUENCE [LARGE SCALE GENOMIC DNA]</scope>
</reference>
<feature type="region of interest" description="Disordered" evidence="4">
    <location>
        <begin position="500"/>
        <end position="1004"/>
    </location>
</feature>
<dbReference type="InterPro" id="IPR008160">
    <property type="entry name" value="Collagen"/>
</dbReference>
<feature type="compositionally biased region" description="Basic and acidic residues" evidence="4">
    <location>
        <begin position="1133"/>
        <end position="1159"/>
    </location>
</feature>
<keyword evidence="3" id="KW-0176">Collagen</keyword>
<feature type="compositionally biased region" description="Low complexity" evidence="4">
    <location>
        <begin position="951"/>
        <end position="963"/>
    </location>
</feature>
<feature type="compositionally biased region" description="Basic and acidic residues" evidence="4">
    <location>
        <begin position="1189"/>
        <end position="1201"/>
    </location>
</feature>
<feature type="chain" id="PRO_5045983549" evidence="5">
    <location>
        <begin position="17"/>
        <end position="1224"/>
    </location>
</feature>
<feature type="compositionally biased region" description="Pro residues" evidence="4">
    <location>
        <begin position="1171"/>
        <end position="1184"/>
    </location>
</feature>
<keyword evidence="8" id="KW-1185">Reference proteome</keyword>
<dbReference type="InterPro" id="IPR050938">
    <property type="entry name" value="Collagen_Structural_Proteins"/>
</dbReference>
<dbReference type="Gene3D" id="3.40.50.410">
    <property type="entry name" value="von Willebrand factor, type A domain"/>
    <property type="match status" value="1"/>
</dbReference>
<dbReference type="InterPro" id="IPR036465">
    <property type="entry name" value="vWFA_dom_sf"/>
</dbReference>
<dbReference type="Gene3D" id="2.60.120.200">
    <property type="match status" value="1"/>
</dbReference>
<feature type="compositionally biased region" description="Pro residues" evidence="4">
    <location>
        <begin position="1101"/>
        <end position="1110"/>
    </location>
</feature>
<accession>A0ABN7RLM3</accession>
<proteinExistence type="predicted"/>
<name>A0ABN7RLM3_OIKDI</name>